<dbReference type="Pfam" id="PF07005">
    <property type="entry name" value="SBD_N"/>
    <property type="match status" value="1"/>
</dbReference>
<dbReference type="Proteomes" id="UP000281391">
    <property type="component" value="Chromosome"/>
</dbReference>
<protein>
    <submittedName>
        <fullName evidence="2">Uncharacterized protein conserved in bacteria</fullName>
    </submittedName>
</protein>
<organism evidence="2 3">
    <name type="scientific">Serratia odorifera</name>
    <dbReference type="NCBI Taxonomy" id="618"/>
    <lineage>
        <taxon>Bacteria</taxon>
        <taxon>Pseudomonadati</taxon>
        <taxon>Pseudomonadota</taxon>
        <taxon>Gammaproteobacteria</taxon>
        <taxon>Enterobacterales</taxon>
        <taxon>Yersiniaceae</taxon>
        <taxon>Serratia</taxon>
    </lineage>
</organism>
<feature type="domain" description="Four-carbon acid sugar kinase N-terminal" evidence="1">
    <location>
        <begin position="3"/>
        <end position="36"/>
    </location>
</feature>
<sequence>MKMIVIADDFTGANDTGVQLAKKGARTDVLLSPQQKTAAWRRRPGDQHRKPCAAGCRRAPAGKCCIAALLLRWQAAVDLQKRLIRPFVAT</sequence>
<reference evidence="2 3" key="1">
    <citation type="submission" date="2018-12" db="EMBL/GenBank/DDBJ databases">
        <authorList>
            <consortium name="Pathogen Informatics"/>
        </authorList>
    </citation>
    <scope>NUCLEOTIDE SEQUENCE [LARGE SCALE GENOMIC DNA]</scope>
    <source>
        <strain evidence="2 3">NCTC11214</strain>
    </source>
</reference>
<evidence type="ECO:0000259" key="1">
    <source>
        <dbReference type="Pfam" id="PF07005"/>
    </source>
</evidence>
<dbReference type="InterPro" id="IPR010737">
    <property type="entry name" value="4-carb_acid_sugar_kinase_N"/>
</dbReference>
<dbReference type="AlphaFoldDB" id="A0A447KRY1"/>
<evidence type="ECO:0000313" key="3">
    <source>
        <dbReference type="Proteomes" id="UP000281391"/>
    </source>
</evidence>
<dbReference type="KEGG" id="sof:NCTC11214_02613"/>
<evidence type="ECO:0000313" key="2">
    <source>
        <dbReference type="EMBL" id="VDZ57934.1"/>
    </source>
</evidence>
<dbReference type="EMBL" id="LR134117">
    <property type="protein sequence ID" value="VDZ57934.1"/>
    <property type="molecule type" value="Genomic_DNA"/>
</dbReference>
<dbReference type="Gene3D" id="3.40.50.10840">
    <property type="entry name" value="Putative sugar-binding, N-terminal domain"/>
    <property type="match status" value="1"/>
</dbReference>
<name>A0A447KRY1_SEROD</name>
<accession>A0A447KRY1</accession>
<dbReference type="SUPFAM" id="SSF142764">
    <property type="entry name" value="YgbK-like"/>
    <property type="match status" value="1"/>
</dbReference>
<proteinExistence type="predicted"/>
<dbReference type="InterPro" id="IPR037051">
    <property type="entry name" value="4-carb_acid_sugar_kinase_N_sf"/>
</dbReference>
<gene>
    <name evidence="2" type="ORF">NCTC11214_02613</name>
</gene>